<organism evidence="4 7">
    <name type="scientific">Mycolicibacterium obuense</name>
    <dbReference type="NCBI Taxonomy" id="1807"/>
    <lineage>
        <taxon>Bacteria</taxon>
        <taxon>Bacillati</taxon>
        <taxon>Actinomycetota</taxon>
        <taxon>Actinomycetes</taxon>
        <taxon>Mycobacteriales</taxon>
        <taxon>Mycobacteriaceae</taxon>
        <taxon>Mycolicibacterium</taxon>
    </lineage>
</organism>
<name>A0A0J6YZ95_9MYCO</name>
<dbReference type="Pfam" id="PF04072">
    <property type="entry name" value="LCM"/>
    <property type="match status" value="1"/>
</dbReference>
<dbReference type="InterPro" id="IPR007213">
    <property type="entry name" value="Ppm1/Ppm2/Tcmp"/>
</dbReference>
<reference evidence="3 6" key="2">
    <citation type="submission" date="2015-04" db="EMBL/GenBank/DDBJ databases">
        <title>Genome sequence of Mycobacterium obuense UC1.</title>
        <authorList>
            <person name="Greninger A.L."/>
            <person name="Cunningham G."/>
            <person name="Chiu C.Y."/>
            <person name="Miller S."/>
        </authorList>
    </citation>
    <scope>NUCLEOTIDE SEQUENCE [LARGE SCALE GENOMIC DNA]</scope>
    <source>
        <strain evidence="3 6">UC1</strain>
    </source>
</reference>
<dbReference type="RefSeq" id="WP_046365321.1">
    <property type="nucleotide sequence ID" value="NZ_CALTXN010000034.1"/>
</dbReference>
<gene>
    <name evidence="5" type="ORF">EUA04_14715</name>
    <name evidence="4" type="ORF">MOBUDSM44075_01606</name>
    <name evidence="3" type="ORF">WN67_22665</name>
</gene>
<dbReference type="STRING" id="1807.MOBUDSM44075_01606"/>
<proteinExistence type="predicted"/>
<sequence length="278" mass="31090">MTDPLSSGVDRVDFTGVAWGSVEWTLLCMLYLRAHESRQPESILGDHHAAAAVERIEYDWARIHRVVRPTVNQYGAALRGTYFDAAIGAFSAAHPSATVVHLGCGLHSRAFRISAPSLRWFDVDLPQIIALRSQLYAETDRYRMIGSSVTETDWMSQLPVGGPAVIAAEGLLMYLTEPQVLELVRRLTSRFDSGEVVADLLSPWGPRLSRMFTSGIITWGSRDGTEIASAAPTLQLVDSRSVVDGFHRIPRKTARLLYRLQHAIPATRDYDRLYRYTF</sequence>
<evidence type="ECO:0000256" key="1">
    <source>
        <dbReference type="ARBA" id="ARBA00022603"/>
    </source>
</evidence>
<dbReference type="EMBL" id="SDLP01000003">
    <property type="protein sequence ID" value="TDL08663.1"/>
    <property type="molecule type" value="Genomic_DNA"/>
</dbReference>
<evidence type="ECO:0000313" key="3">
    <source>
        <dbReference type="EMBL" id="KKE99698.1"/>
    </source>
</evidence>
<evidence type="ECO:0000256" key="2">
    <source>
        <dbReference type="ARBA" id="ARBA00022679"/>
    </source>
</evidence>
<evidence type="ECO:0000313" key="4">
    <source>
        <dbReference type="EMBL" id="KMO77701.1"/>
    </source>
</evidence>
<dbReference type="Gene3D" id="3.40.50.150">
    <property type="entry name" value="Vaccinia Virus protein VP39"/>
    <property type="match status" value="1"/>
</dbReference>
<dbReference type="InterPro" id="IPR016874">
    <property type="entry name" value="TcmP-like"/>
</dbReference>
<dbReference type="InterPro" id="IPR029063">
    <property type="entry name" value="SAM-dependent_MTases_sf"/>
</dbReference>
<evidence type="ECO:0000313" key="5">
    <source>
        <dbReference type="EMBL" id="TDL08663.1"/>
    </source>
</evidence>
<evidence type="ECO:0000313" key="8">
    <source>
        <dbReference type="Proteomes" id="UP000294952"/>
    </source>
</evidence>
<dbReference type="OrthoDB" id="9800233at2"/>
<comment type="caution">
    <text evidence="4">The sequence shown here is derived from an EMBL/GenBank/DDBJ whole genome shotgun (WGS) entry which is preliminary data.</text>
</comment>
<dbReference type="GO" id="GO:0008168">
    <property type="term" value="F:methyltransferase activity"/>
    <property type="evidence" value="ECO:0007669"/>
    <property type="project" value="UniProtKB-KW"/>
</dbReference>
<keyword evidence="1 4" id="KW-0489">Methyltransferase</keyword>
<keyword evidence="2 4" id="KW-0808">Transferase</keyword>
<dbReference type="PATRIC" id="fig|1807.13.peg.5237"/>
<dbReference type="GO" id="GO:0032259">
    <property type="term" value="P:methylation"/>
    <property type="evidence" value="ECO:0007669"/>
    <property type="project" value="UniProtKB-KW"/>
</dbReference>
<dbReference type="SUPFAM" id="SSF53335">
    <property type="entry name" value="S-adenosyl-L-methionine-dependent methyltransferases"/>
    <property type="match status" value="1"/>
</dbReference>
<evidence type="ECO:0000313" key="7">
    <source>
        <dbReference type="Proteomes" id="UP000036313"/>
    </source>
</evidence>
<dbReference type="AlphaFoldDB" id="A0A0J6YZ95"/>
<reference evidence="4 7" key="1">
    <citation type="journal article" date="2015" name="Genome Biol. Evol.">
        <title>Characterization of Three Mycobacterium spp. with Potential Use in Bioremediation by Genome Sequencing and Comparative Genomics.</title>
        <authorList>
            <person name="Das S."/>
            <person name="Pettersson B.M."/>
            <person name="Behra P.R."/>
            <person name="Ramesh M."/>
            <person name="Dasgupta S."/>
            <person name="Bhattacharya A."/>
            <person name="Kirsebom L.A."/>
        </authorList>
    </citation>
    <scope>NUCLEOTIDE SEQUENCE [LARGE SCALE GENOMIC DNA]</scope>
    <source>
        <strain evidence="4 7">DSM 44075</strain>
    </source>
</reference>
<protein>
    <submittedName>
        <fullName evidence="3 5">Methyltransferase</fullName>
    </submittedName>
    <submittedName>
        <fullName evidence="4">Leucine carboxyl methyltransferase</fullName>
    </submittedName>
</protein>
<reference evidence="5 8" key="3">
    <citation type="submission" date="2019-01" db="EMBL/GenBank/DDBJ databases">
        <title>High-quality-draft genome sequences of five non-tuberculosis mycobacteriaceae isolated from a nosocomial environment.</title>
        <authorList>
            <person name="Tiago I."/>
            <person name="Alarico S."/>
            <person name="Pereira S.G."/>
            <person name="Coelho C."/>
            <person name="Maranha A."/>
            <person name="Empadinhas N."/>
        </authorList>
    </citation>
    <scope>NUCLEOTIDE SEQUENCE [LARGE SCALE GENOMIC DNA]</scope>
    <source>
        <strain evidence="5 8">22DIII</strain>
    </source>
</reference>
<evidence type="ECO:0000313" key="6">
    <source>
        <dbReference type="Proteomes" id="UP000034150"/>
    </source>
</evidence>
<dbReference type="PANTHER" id="PTHR43619">
    <property type="entry name" value="S-ADENOSYL-L-METHIONINE-DEPENDENT METHYLTRANSFERASE YKTD-RELATED"/>
    <property type="match status" value="1"/>
</dbReference>
<dbReference type="Proteomes" id="UP000294952">
    <property type="component" value="Unassembled WGS sequence"/>
</dbReference>
<accession>A0A0J6YZ95</accession>
<dbReference type="PIRSF" id="PIRSF028177">
    <property type="entry name" value="Polyketide_synth_Omtfrase_TcmP"/>
    <property type="match status" value="1"/>
</dbReference>
<dbReference type="Proteomes" id="UP000036313">
    <property type="component" value="Unassembled WGS sequence"/>
</dbReference>
<dbReference type="EMBL" id="JYNU01000009">
    <property type="protein sequence ID" value="KMO77701.1"/>
    <property type="molecule type" value="Genomic_DNA"/>
</dbReference>
<keyword evidence="6" id="KW-1185">Reference proteome</keyword>
<dbReference type="PANTHER" id="PTHR43619:SF2">
    <property type="entry name" value="S-ADENOSYL-L-METHIONINE-DEPENDENT METHYLTRANSFERASES SUPERFAMILY PROTEIN"/>
    <property type="match status" value="1"/>
</dbReference>
<dbReference type="EMBL" id="LAUZ02000093">
    <property type="protein sequence ID" value="KKE99698.1"/>
    <property type="molecule type" value="Genomic_DNA"/>
</dbReference>
<dbReference type="Proteomes" id="UP000034150">
    <property type="component" value="Unassembled WGS sequence"/>
</dbReference>